<evidence type="ECO:0000259" key="11">
    <source>
        <dbReference type="Pfam" id="PF07730"/>
    </source>
</evidence>
<dbReference type="Proteomes" id="UP000487268">
    <property type="component" value="Unassembled WGS sequence"/>
</dbReference>
<accession>A0A7K0BWN1</accession>
<evidence type="ECO:0000256" key="2">
    <source>
        <dbReference type="ARBA" id="ARBA00012438"/>
    </source>
</evidence>
<keyword evidence="3" id="KW-0597">Phosphoprotein</keyword>
<keyword evidence="6" id="KW-0418">Kinase</keyword>
<evidence type="ECO:0000256" key="4">
    <source>
        <dbReference type="ARBA" id="ARBA00022679"/>
    </source>
</evidence>
<dbReference type="InterPro" id="IPR011712">
    <property type="entry name" value="Sig_transdc_His_kin_sub3_dim/P"/>
</dbReference>
<keyword evidence="4" id="KW-0808">Transferase</keyword>
<feature type="transmembrane region" description="Helical" evidence="9">
    <location>
        <begin position="399"/>
        <end position="423"/>
    </location>
</feature>
<dbReference type="InterPro" id="IPR003594">
    <property type="entry name" value="HATPase_dom"/>
</dbReference>
<feature type="transmembrane region" description="Helical" evidence="9">
    <location>
        <begin position="64"/>
        <end position="89"/>
    </location>
</feature>
<evidence type="ECO:0000256" key="7">
    <source>
        <dbReference type="ARBA" id="ARBA00022840"/>
    </source>
</evidence>
<name>A0A7K0BWN1_9ACTN</name>
<evidence type="ECO:0000256" key="6">
    <source>
        <dbReference type="ARBA" id="ARBA00022777"/>
    </source>
</evidence>
<keyword evidence="9" id="KW-0812">Transmembrane</keyword>
<keyword evidence="9" id="KW-0472">Membrane</keyword>
<evidence type="ECO:0000313" key="13">
    <source>
        <dbReference type="Proteomes" id="UP000487268"/>
    </source>
</evidence>
<evidence type="ECO:0000259" key="10">
    <source>
        <dbReference type="Pfam" id="PF02518"/>
    </source>
</evidence>
<evidence type="ECO:0000313" key="12">
    <source>
        <dbReference type="EMBL" id="MQY05593.1"/>
    </source>
</evidence>
<dbReference type="GO" id="GO:0046983">
    <property type="term" value="F:protein dimerization activity"/>
    <property type="evidence" value="ECO:0007669"/>
    <property type="project" value="InterPro"/>
</dbReference>
<evidence type="ECO:0000256" key="3">
    <source>
        <dbReference type="ARBA" id="ARBA00022553"/>
    </source>
</evidence>
<feature type="domain" description="Histidine kinase/HSP90-like ATPase" evidence="10">
    <location>
        <begin position="285"/>
        <end position="373"/>
    </location>
</feature>
<evidence type="ECO:0000256" key="9">
    <source>
        <dbReference type="SAM" id="Phobius"/>
    </source>
</evidence>
<dbReference type="SUPFAM" id="SSF55874">
    <property type="entry name" value="ATPase domain of HSP90 chaperone/DNA topoisomerase II/histidine kinase"/>
    <property type="match status" value="1"/>
</dbReference>
<dbReference type="Gene3D" id="1.20.5.1930">
    <property type="match status" value="1"/>
</dbReference>
<dbReference type="EMBL" id="WEGH01000002">
    <property type="protein sequence ID" value="MQY05593.1"/>
    <property type="molecule type" value="Genomic_DNA"/>
</dbReference>
<dbReference type="CDD" id="cd16917">
    <property type="entry name" value="HATPase_UhpB-NarQ-NarX-like"/>
    <property type="match status" value="1"/>
</dbReference>
<dbReference type="PANTHER" id="PTHR24421:SF10">
    <property type="entry name" value="NITRATE_NITRITE SENSOR PROTEIN NARQ"/>
    <property type="match status" value="1"/>
</dbReference>
<feature type="transmembrane region" description="Helical" evidence="9">
    <location>
        <begin position="41"/>
        <end position="58"/>
    </location>
</feature>
<dbReference type="Pfam" id="PF02518">
    <property type="entry name" value="HATPase_c"/>
    <property type="match status" value="1"/>
</dbReference>
<comment type="caution">
    <text evidence="12">The sequence shown here is derived from an EMBL/GenBank/DDBJ whole genome shotgun (WGS) entry which is preliminary data.</text>
</comment>
<dbReference type="EC" id="2.7.13.3" evidence="2"/>
<keyword evidence="9" id="KW-1133">Transmembrane helix</keyword>
<reference evidence="12 13" key="1">
    <citation type="submission" date="2019-10" db="EMBL/GenBank/DDBJ databases">
        <title>Actinomadura rubteroloni sp. nov. and Actinomadura macrotermitis sp. nov., isolated from the gut of fungus growing-termite Macrotermes natalensis.</title>
        <authorList>
            <person name="Benndorf R."/>
            <person name="Martin K."/>
            <person name="Kuefner M."/>
            <person name="De Beer W."/>
            <person name="Kaster A.-K."/>
            <person name="Vollmers J."/>
            <person name="Poulsen M."/>
            <person name="Beemelmanns C."/>
        </authorList>
    </citation>
    <scope>NUCLEOTIDE SEQUENCE [LARGE SCALE GENOMIC DNA]</scope>
    <source>
        <strain evidence="12 13">RB68</strain>
    </source>
</reference>
<evidence type="ECO:0000256" key="5">
    <source>
        <dbReference type="ARBA" id="ARBA00022741"/>
    </source>
</evidence>
<keyword evidence="8" id="KW-0902">Two-component regulatory system</keyword>
<dbReference type="Pfam" id="PF07730">
    <property type="entry name" value="HisKA_3"/>
    <property type="match status" value="1"/>
</dbReference>
<feature type="transmembrane region" description="Helical" evidence="9">
    <location>
        <begin position="101"/>
        <end position="118"/>
    </location>
</feature>
<protein>
    <recommendedName>
        <fullName evidence="2">histidine kinase</fullName>
        <ecNumber evidence="2">2.7.13.3</ecNumber>
    </recommendedName>
</protein>
<dbReference type="AlphaFoldDB" id="A0A7K0BWN1"/>
<sequence length="514" mass="55102">MNGVNGSGTRRAVVGNVLLWALMTAPVISGNLTPLEPDKPLWWATMAGVVALGGAVAVSRSRPLVLLVVSALFLPVQGNFAFSLPVAAYLAGRRTPHARPVVWVFTAMFTGGTLFNIVRGIDVTTWFPLTIWFVVIGVLPWLTGRYWRQYQELVRAGWERAERLEREQRIVAERERMRERARIAQDMHDSLGHELALIAVRAGALQVAPDLDERHRAAAAELRAGAADATDRLRDIIGVLREDAPQDAAPVRESIADLVERARASGMPVRLAGSDVAGGAPMVALAAHRVVQEALTNAAKHAPGADVTVRVERSGGRSIVTVVNGPAAGPVRPAVSGGHGLTGLDERVRLVGGTLRAGPDGAGGFAVTAELPDVPAPARPESESAWHLARGRQEVRRGLITAITVPAALVAFLSAIMLGYYAYATFASVLHPADYAALRVGQPRTQVERVLPEVELLNAGDVRYRFAPPPQRARCAYYRSDGNLLGLGTVYRLCFADGRLAAKDAAPPPREGDR</sequence>
<organism evidence="12 13">
    <name type="scientific">Actinomadura macrotermitis</name>
    <dbReference type="NCBI Taxonomy" id="2585200"/>
    <lineage>
        <taxon>Bacteria</taxon>
        <taxon>Bacillati</taxon>
        <taxon>Actinomycetota</taxon>
        <taxon>Actinomycetes</taxon>
        <taxon>Streptosporangiales</taxon>
        <taxon>Thermomonosporaceae</taxon>
        <taxon>Actinomadura</taxon>
    </lineage>
</organism>
<dbReference type="Gene3D" id="3.30.565.10">
    <property type="entry name" value="Histidine kinase-like ATPase, C-terminal domain"/>
    <property type="match status" value="1"/>
</dbReference>
<proteinExistence type="predicted"/>
<dbReference type="PANTHER" id="PTHR24421">
    <property type="entry name" value="NITRATE/NITRITE SENSOR PROTEIN NARX-RELATED"/>
    <property type="match status" value="1"/>
</dbReference>
<dbReference type="InterPro" id="IPR036890">
    <property type="entry name" value="HATPase_C_sf"/>
</dbReference>
<evidence type="ECO:0000256" key="1">
    <source>
        <dbReference type="ARBA" id="ARBA00000085"/>
    </source>
</evidence>
<keyword evidence="13" id="KW-1185">Reference proteome</keyword>
<gene>
    <name evidence="12" type="ORF">ACRB68_36700</name>
</gene>
<dbReference type="InterPro" id="IPR050482">
    <property type="entry name" value="Sensor_HK_TwoCompSys"/>
</dbReference>
<comment type="catalytic activity">
    <reaction evidence="1">
        <text>ATP + protein L-histidine = ADP + protein N-phospho-L-histidine.</text>
        <dbReference type="EC" id="2.7.13.3"/>
    </reaction>
</comment>
<dbReference type="GO" id="GO:0000155">
    <property type="term" value="F:phosphorelay sensor kinase activity"/>
    <property type="evidence" value="ECO:0007669"/>
    <property type="project" value="InterPro"/>
</dbReference>
<feature type="transmembrane region" description="Helical" evidence="9">
    <location>
        <begin position="124"/>
        <end position="142"/>
    </location>
</feature>
<keyword evidence="5" id="KW-0547">Nucleotide-binding</keyword>
<dbReference type="GO" id="GO:0005524">
    <property type="term" value="F:ATP binding"/>
    <property type="evidence" value="ECO:0007669"/>
    <property type="project" value="UniProtKB-KW"/>
</dbReference>
<feature type="transmembrane region" description="Helical" evidence="9">
    <location>
        <begin position="12"/>
        <end position="29"/>
    </location>
</feature>
<evidence type="ECO:0000256" key="8">
    <source>
        <dbReference type="ARBA" id="ARBA00023012"/>
    </source>
</evidence>
<keyword evidence="7" id="KW-0067">ATP-binding</keyword>
<dbReference type="GO" id="GO:0016020">
    <property type="term" value="C:membrane"/>
    <property type="evidence" value="ECO:0007669"/>
    <property type="project" value="InterPro"/>
</dbReference>
<feature type="domain" description="Signal transduction histidine kinase subgroup 3 dimerisation and phosphoacceptor" evidence="11">
    <location>
        <begin position="179"/>
        <end position="243"/>
    </location>
</feature>